<dbReference type="AlphaFoldDB" id="A0A9D2S5Z3"/>
<organism evidence="2 3">
    <name type="scientific">Candidatus Flavonifractor intestinipullorum</name>
    <dbReference type="NCBI Taxonomy" id="2838587"/>
    <lineage>
        <taxon>Bacteria</taxon>
        <taxon>Bacillati</taxon>
        <taxon>Bacillota</taxon>
        <taxon>Clostridia</taxon>
        <taxon>Eubacteriales</taxon>
        <taxon>Oscillospiraceae</taxon>
        <taxon>Flavonifractor</taxon>
    </lineage>
</organism>
<dbReference type="InterPro" id="IPR038765">
    <property type="entry name" value="Papain-like_cys_pep_sf"/>
</dbReference>
<comment type="caution">
    <text evidence="2">The sequence shown here is derived from an EMBL/GenBank/DDBJ whole genome shotgun (WGS) entry which is preliminary data.</text>
</comment>
<evidence type="ECO:0000259" key="1">
    <source>
        <dbReference type="Pfam" id="PF05257"/>
    </source>
</evidence>
<gene>
    <name evidence="2" type="ORF">H9714_06955</name>
</gene>
<evidence type="ECO:0000313" key="3">
    <source>
        <dbReference type="Proteomes" id="UP000824208"/>
    </source>
</evidence>
<protein>
    <submittedName>
        <fullName evidence="2">CHAP domain-containing protein</fullName>
    </submittedName>
</protein>
<reference evidence="2" key="2">
    <citation type="submission" date="2021-04" db="EMBL/GenBank/DDBJ databases">
        <authorList>
            <person name="Gilroy R."/>
        </authorList>
    </citation>
    <scope>NUCLEOTIDE SEQUENCE</scope>
    <source>
        <strain evidence="2">CHK189-11263</strain>
    </source>
</reference>
<feature type="domain" description="Peptidase C51" evidence="1">
    <location>
        <begin position="54"/>
        <end position="141"/>
    </location>
</feature>
<sequence>MTAAERALRGRLVRTFRGWLGWGEQNGRYLDILAVYNRQRPLPRGYAMQAGDEWCAAAVTAAGIAAGLADIILPECSCSAMIALYQAAGRWVEDDGYIPEEGDILLYCWSDAGRGDCLGAPNHVGVVCGVAGGTITVIEGNKGGRVATREIAVGGRYIRGYCLPDYALRAARDEGGGRKEDTMELYHWFADMPDWARGSAEKAYKKGLLAEDPQSHAVSVYASNLQALVWLDRLGLLD</sequence>
<dbReference type="Pfam" id="PF05257">
    <property type="entry name" value="CHAP"/>
    <property type="match status" value="1"/>
</dbReference>
<reference evidence="2" key="1">
    <citation type="journal article" date="2021" name="PeerJ">
        <title>Extensive microbial diversity within the chicken gut microbiome revealed by metagenomics and culture.</title>
        <authorList>
            <person name="Gilroy R."/>
            <person name="Ravi A."/>
            <person name="Getino M."/>
            <person name="Pursley I."/>
            <person name="Horton D.L."/>
            <person name="Alikhan N.F."/>
            <person name="Baker D."/>
            <person name="Gharbi K."/>
            <person name="Hall N."/>
            <person name="Watson M."/>
            <person name="Adriaenssens E.M."/>
            <person name="Foster-Nyarko E."/>
            <person name="Jarju S."/>
            <person name="Secka A."/>
            <person name="Antonio M."/>
            <person name="Oren A."/>
            <person name="Chaudhuri R.R."/>
            <person name="La Ragione R."/>
            <person name="Hildebrand F."/>
            <person name="Pallen M.J."/>
        </authorList>
    </citation>
    <scope>NUCLEOTIDE SEQUENCE</scope>
    <source>
        <strain evidence="2">CHK189-11263</strain>
    </source>
</reference>
<dbReference type="SUPFAM" id="SSF54001">
    <property type="entry name" value="Cysteine proteinases"/>
    <property type="match status" value="1"/>
</dbReference>
<dbReference type="InterPro" id="IPR007921">
    <property type="entry name" value="CHAP_dom"/>
</dbReference>
<dbReference type="Proteomes" id="UP000824208">
    <property type="component" value="Unassembled WGS sequence"/>
</dbReference>
<evidence type="ECO:0000313" key="2">
    <source>
        <dbReference type="EMBL" id="HJB57271.1"/>
    </source>
</evidence>
<name>A0A9D2S5Z3_9FIRM</name>
<proteinExistence type="predicted"/>
<accession>A0A9D2S5Z3</accession>
<dbReference type="EMBL" id="DWYC01000057">
    <property type="protein sequence ID" value="HJB57271.1"/>
    <property type="molecule type" value="Genomic_DNA"/>
</dbReference>